<dbReference type="GO" id="GO:0042273">
    <property type="term" value="P:ribosomal large subunit biogenesis"/>
    <property type="evidence" value="ECO:0007669"/>
    <property type="project" value="TreeGrafter"/>
</dbReference>
<comment type="function">
    <text evidence="1">Involved in the biogenesis of the 60S ribosomal subunit.</text>
</comment>
<keyword evidence="6" id="KW-0539">Nucleus</keyword>
<comment type="subunit">
    <text evidence="4">Component of the pre-66S ribosomal particle.</text>
</comment>
<organism evidence="9 10">
    <name type="scientific">Diplogelasinospora grovesii</name>
    <dbReference type="NCBI Taxonomy" id="303347"/>
    <lineage>
        <taxon>Eukaryota</taxon>
        <taxon>Fungi</taxon>
        <taxon>Dikarya</taxon>
        <taxon>Ascomycota</taxon>
        <taxon>Pezizomycotina</taxon>
        <taxon>Sordariomycetes</taxon>
        <taxon>Sordariomycetidae</taxon>
        <taxon>Sordariales</taxon>
        <taxon>Diplogelasinosporaceae</taxon>
        <taxon>Diplogelasinospora</taxon>
    </lineage>
</organism>
<accession>A0AAN6NGI8</accession>
<evidence type="ECO:0000313" key="10">
    <source>
        <dbReference type="Proteomes" id="UP001303473"/>
    </source>
</evidence>
<keyword evidence="7" id="KW-0687">Ribonucleoprotein</keyword>
<dbReference type="Pfam" id="PF09420">
    <property type="entry name" value="Nop16"/>
    <property type="match status" value="1"/>
</dbReference>
<gene>
    <name evidence="9" type="ORF">QBC46DRAFT_445532</name>
</gene>
<dbReference type="EMBL" id="MU853756">
    <property type="protein sequence ID" value="KAK3945105.1"/>
    <property type="molecule type" value="Genomic_DNA"/>
</dbReference>
<dbReference type="GO" id="GO:1990904">
    <property type="term" value="C:ribonucleoprotein complex"/>
    <property type="evidence" value="ECO:0007669"/>
    <property type="project" value="UniProtKB-KW"/>
</dbReference>
<evidence type="ECO:0000256" key="2">
    <source>
        <dbReference type="ARBA" id="ARBA00004604"/>
    </source>
</evidence>
<feature type="compositionally biased region" description="Basic and acidic residues" evidence="8">
    <location>
        <begin position="121"/>
        <end position="130"/>
    </location>
</feature>
<dbReference type="Proteomes" id="UP001303473">
    <property type="component" value="Unassembled WGS sequence"/>
</dbReference>
<reference evidence="10" key="1">
    <citation type="journal article" date="2023" name="Mol. Phylogenet. Evol.">
        <title>Genome-scale phylogeny and comparative genomics of the fungal order Sordariales.</title>
        <authorList>
            <person name="Hensen N."/>
            <person name="Bonometti L."/>
            <person name="Westerberg I."/>
            <person name="Brannstrom I.O."/>
            <person name="Guillou S."/>
            <person name="Cros-Aarteil S."/>
            <person name="Calhoun S."/>
            <person name="Haridas S."/>
            <person name="Kuo A."/>
            <person name="Mondo S."/>
            <person name="Pangilinan J."/>
            <person name="Riley R."/>
            <person name="LaButti K."/>
            <person name="Andreopoulos B."/>
            <person name="Lipzen A."/>
            <person name="Chen C."/>
            <person name="Yan M."/>
            <person name="Daum C."/>
            <person name="Ng V."/>
            <person name="Clum A."/>
            <person name="Steindorff A."/>
            <person name="Ohm R.A."/>
            <person name="Martin F."/>
            <person name="Silar P."/>
            <person name="Natvig D.O."/>
            <person name="Lalanne C."/>
            <person name="Gautier V."/>
            <person name="Ament-Velasquez S.L."/>
            <person name="Kruys A."/>
            <person name="Hutchinson M.I."/>
            <person name="Powell A.J."/>
            <person name="Barry K."/>
            <person name="Miller A.N."/>
            <person name="Grigoriev I.V."/>
            <person name="Debuchy R."/>
            <person name="Gladieux P."/>
            <person name="Hiltunen Thoren M."/>
            <person name="Johannesson H."/>
        </authorList>
    </citation>
    <scope>NUCLEOTIDE SEQUENCE [LARGE SCALE GENOMIC DNA]</scope>
    <source>
        <strain evidence="10">CBS 340.73</strain>
    </source>
</reference>
<evidence type="ECO:0000256" key="8">
    <source>
        <dbReference type="SAM" id="MobiDB-lite"/>
    </source>
</evidence>
<protein>
    <recommendedName>
        <fullName evidence="5">Nucleolar protein 16</fullName>
    </recommendedName>
</protein>
<comment type="subcellular location">
    <subcellularLocation>
        <location evidence="2">Nucleus</location>
        <location evidence="2">Nucleolus</location>
    </subcellularLocation>
</comment>
<dbReference type="PANTHER" id="PTHR13243:SF1">
    <property type="entry name" value="NUCLEOLAR PROTEIN 16"/>
    <property type="match status" value="1"/>
</dbReference>
<dbReference type="InterPro" id="IPR019002">
    <property type="entry name" value="Ribosome_biogenesis_Nop16"/>
</dbReference>
<feature type="compositionally biased region" description="Acidic residues" evidence="8">
    <location>
        <begin position="144"/>
        <end position="153"/>
    </location>
</feature>
<feature type="compositionally biased region" description="Basic residues" evidence="8">
    <location>
        <begin position="1"/>
        <end position="13"/>
    </location>
</feature>
<evidence type="ECO:0000256" key="5">
    <source>
        <dbReference type="ARBA" id="ARBA00015522"/>
    </source>
</evidence>
<evidence type="ECO:0000256" key="1">
    <source>
        <dbReference type="ARBA" id="ARBA00002889"/>
    </source>
</evidence>
<feature type="region of interest" description="Disordered" evidence="8">
    <location>
        <begin position="1"/>
        <end position="24"/>
    </location>
</feature>
<keyword evidence="10" id="KW-1185">Reference proteome</keyword>
<evidence type="ECO:0000256" key="7">
    <source>
        <dbReference type="ARBA" id="ARBA00023274"/>
    </source>
</evidence>
<name>A0AAN6NGI8_9PEZI</name>
<comment type="caution">
    <text evidence="9">The sequence shown here is derived from an EMBL/GenBank/DDBJ whole genome shotgun (WGS) entry which is preliminary data.</text>
</comment>
<evidence type="ECO:0000313" key="9">
    <source>
        <dbReference type="EMBL" id="KAK3945105.1"/>
    </source>
</evidence>
<dbReference type="PANTHER" id="PTHR13243">
    <property type="entry name" value="HSPC111 PROTEIN-RELATED"/>
    <property type="match status" value="1"/>
</dbReference>
<dbReference type="GO" id="GO:0005730">
    <property type="term" value="C:nucleolus"/>
    <property type="evidence" value="ECO:0007669"/>
    <property type="project" value="UniProtKB-SubCell"/>
</dbReference>
<evidence type="ECO:0000256" key="6">
    <source>
        <dbReference type="ARBA" id="ARBA00023242"/>
    </source>
</evidence>
<dbReference type="AlphaFoldDB" id="A0AAN6NGI8"/>
<sequence length="227" mass="25352">MGRELQKRKRRSSRPTIRQPIRRKKQLNPAGNGIIAQNWNKKETLSQNYSRFGIVARLGNVSGGVAKNVTNPNATVNTAKPPVNPLAIKSADHGHLKVEEVKVERDANGKIVRVLRRDNPLNDPLAKFDEPSDVESEGSQHSESEDEEMEEEVERPAVLRELEAAAAVPVVSHARHQSQRETEWLQRLVAKYGGDLGAMARDRKLNPMQQTAGDLKRRLQKAGLLQA</sequence>
<evidence type="ECO:0000256" key="4">
    <source>
        <dbReference type="ARBA" id="ARBA00011187"/>
    </source>
</evidence>
<comment type="similarity">
    <text evidence="3">Belongs to the NOP16 family.</text>
</comment>
<feature type="region of interest" description="Disordered" evidence="8">
    <location>
        <begin position="121"/>
        <end position="155"/>
    </location>
</feature>
<proteinExistence type="inferred from homology"/>
<evidence type="ECO:0000256" key="3">
    <source>
        <dbReference type="ARBA" id="ARBA00008479"/>
    </source>
</evidence>